<comment type="similarity">
    <text evidence="2 10">Belongs to the TRAFAC class translation factor GTPase superfamily. Classic translation factor GTPase family. EF-G/EF-2 subfamily.</text>
</comment>
<keyword evidence="13" id="KW-1185">Reference proteome</keyword>
<dbReference type="Gene3D" id="2.40.30.10">
    <property type="entry name" value="Translation factors"/>
    <property type="match status" value="1"/>
</dbReference>
<feature type="binding site" evidence="10">
    <location>
        <begin position="94"/>
        <end position="98"/>
    </location>
    <ligand>
        <name>GTP</name>
        <dbReference type="ChEBI" id="CHEBI:37565"/>
    </ligand>
</feature>
<evidence type="ECO:0000256" key="2">
    <source>
        <dbReference type="ARBA" id="ARBA00005870"/>
    </source>
</evidence>
<dbReference type="HAMAP" id="MF_00054_A">
    <property type="entry name" value="EF_G_EF_2_A"/>
    <property type="match status" value="1"/>
</dbReference>
<sequence length="729" mass="80658">MARSVKMVERVKNLMDKPENIRNIGIVAHIDHGKTTLSDNLLAGAGMISMELAGTQLFMDYDDLEQERGITINSANVSMVHEVEDEEFLINLIDTPGHVDFGGDVTRALRAVDGAVVVVDAVEGTMPQTETVLRQALKENVRPVLFVNKVDRLINELKVDKQEMQIRLGKVIDNVNKLIKGMNEEKYKAGWRVDAADGTVAFGSALYNWAVSVPTMQKTGIGFPEVYEYCKNDKMKELAEKSPLYIAVLDMVVKHLPNPLEAQKDRIKVIWHGNIEDEVGKAMVNVDRNGPVAFMVTDISIDPHAGEVATGRLFSGTLERGMELKVSGMPRPNRVQQVGIFMGAERVEVEKIPAGNIVAVTGIKDAIVGSTVSSVDMVPFESIKHASEPVMTVAVEAKQMKDLPKLIEVLRQISKEDPTVKVEINEETGEHLISGMGELHLEILTYRINHDKNIPIVTSPPIVVYRESITTSAGPVEGKSPNRHNRFYITVEPLNQATIDLLKSGEVSMRMPELERREKLMATGMDKEEARRVAGISGANIFTDMTKGVQYLHETMELILEGFDEAMKRGPLAEERCEGIHAKLVDVKLHEDSVHRGPAQVIPAVRQAMYAAILSAKPTLIEPIQEVYISTPQQMMGSATRVIQGRRGQILDMSSEGDLTIIKSKAPVAELFGFSGDIRSATEGRALWSTEFAGFERVPQNLVPDLIKEIRKRKGLKAEIPKASDYLPK</sequence>
<dbReference type="CDD" id="cd01514">
    <property type="entry name" value="Elongation_Factor_C"/>
    <property type="match status" value="1"/>
</dbReference>
<dbReference type="PROSITE" id="PS00301">
    <property type="entry name" value="G_TR_1"/>
    <property type="match status" value="1"/>
</dbReference>
<dbReference type="InterPro" id="IPR031157">
    <property type="entry name" value="G_TR_CS"/>
</dbReference>
<dbReference type="InterPro" id="IPR005517">
    <property type="entry name" value="Transl_elong_EFG/EF2_IV"/>
</dbReference>
<dbReference type="PANTHER" id="PTHR42908:SF3">
    <property type="entry name" value="ELONGATION FACTOR-LIKE GTPASE 1"/>
    <property type="match status" value="1"/>
</dbReference>
<evidence type="ECO:0000313" key="13">
    <source>
        <dbReference type="Proteomes" id="UP000186940"/>
    </source>
</evidence>
<dbReference type="InterPro" id="IPR004543">
    <property type="entry name" value="Transl_elong_EFG/EF2_arc"/>
</dbReference>
<dbReference type="PRINTS" id="PR00315">
    <property type="entry name" value="ELONGATNFCT"/>
</dbReference>
<dbReference type="CDD" id="cd01681">
    <property type="entry name" value="aeEF2_snRNP_like_IV"/>
    <property type="match status" value="1"/>
</dbReference>
<dbReference type="Gene3D" id="3.30.230.10">
    <property type="match status" value="1"/>
</dbReference>
<dbReference type="CDD" id="cd16261">
    <property type="entry name" value="EF2_snRNP_III"/>
    <property type="match status" value="1"/>
</dbReference>
<dbReference type="InterPro" id="IPR000795">
    <property type="entry name" value="T_Tr_GTP-bd_dom"/>
</dbReference>
<dbReference type="InterPro" id="IPR004161">
    <property type="entry name" value="EFTu-like_2"/>
</dbReference>
<evidence type="ECO:0000313" key="12">
    <source>
        <dbReference type="EMBL" id="OFV68697.1"/>
    </source>
</evidence>
<keyword evidence="7 10" id="KW-0648">Protein biosynthesis</keyword>
<dbReference type="EMBL" id="LYOS01000001">
    <property type="protein sequence ID" value="OFV68697.1"/>
    <property type="molecule type" value="Genomic_DNA"/>
</dbReference>
<reference evidence="12" key="1">
    <citation type="submission" date="2016-05" db="EMBL/GenBank/DDBJ databases">
        <title>Microbial consortia oxidize butane by reversing methanogenesis.</title>
        <authorList>
            <person name="Laso-Perez R."/>
            <person name="Richter M."/>
            <person name="Wegener G."/>
            <person name="Musat F."/>
        </authorList>
    </citation>
    <scope>NUCLEOTIDE SEQUENCE [LARGE SCALE GENOMIC DNA]</scope>
    <source>
        <strain evidence="12">BOX2</strain>
    </source>
</reference>
<dbReference type="Pfam" id="PF03764">
    <property type="entry name" value="EFG_IV"/>
    <property type="match status" value="1"/>
</dbReference>
<gene>
    <name evidence="10" type="primary">fusA</name>
    <name evidence="12" type="ORF">SCAL_000373</name>
</gene>
<dbReference type="SUPFAM" id="SSF52540">
    <property type="entry name" value="P-loop containing nucleoside triphosphate hydrolases"/>
    <property type="match status" value="1"/>
</dbReference>
<dbReference type="GO" id="GO:0005525">
    <property type="term" value="F:GTP binding"/>
    <property type="evidence" value="ECO:0007669"/>
    <property type="project" value="UniProtKB-UniRule"/>
</dbReference>
<dbReference type="PROSITE" id="PS51722">
    <property type="entry name" value="G_TR_2"/>
    <property type="match status" value="1"/>
</dbReference>
<dbReference type="Pfam" id="PF00679">
    <property type="entry name" value="EFG_C"/>
    <property type="match status" value="1"/>
</dbReference>
<keyword evidence="4 10" id="KW-0963">Cytoplasm</keyword>
<dbReference type="Gene3D" id="3.30.70.240">
    <property type="match status" value="1"/>
</dbReference>
<dbReference type="CDD" id="cd16268">
    <property type="entry name" value="EF2_II"/>
    <property type="match status" value="1"/>
</dbReference>
<dbReference type="NCBIfam" id="TIGR00231">
    <property type="entry name" value="small_GTP"/>
    <property type="match status" value="1"/>
</dbReference>
<dbReference type="Proteomes" id="UP000186940">
    <property type="component" value="Unassembled WGS sequence"/>
</dbReference>
<dbReference type="SMART" id="SM00838">
    <property type="entry name" value="EFG_C"/>
    <property type="match status" value="1"/>
</dbReference>
<dbReference type="InterPro" id="IPR027417">
    <property type="entry name" value="P-loop_NTPase"/>
</dbReference>
<evidence type="ECO:0000256" key="7">
    <source>
        <dbReference type="ARBA" id="ARBA00022917"/>
    </source>
</evidence>
<evidence type="ECO:0000256" key="6">
    <source>
        <dbReference type="ARBA" id="ARBA00022768"/>
    </source>
</evidence>
<evidence type="ECO:0000256" key="5">
    <source>
        <dbReference type="ARBA" id="ARBA00022741"/>
    </source>
</evidence>
<accession>A0A1F2PBJ5</accession>
<dbReference type="InterPro" id="IPR041095">
    <property type="entry name" value="EFG_II"/>
</dbReference>
<feature type="domain" description="Tr-type G" evidence="11">
    <location>
        <begin position="19"/>
        <end position="260"/>
    </location>
</feature>
<dbReference type="GO" id="GO:1990904">
    <property type="term" value="C:ribonucleoprotein complex"/>
    <property type="evidence" value="ECO:0007669"/>
    <property type="project" value="TreeGrafter"/>
</dbReference>
<feature type="modified residue" description="Diphthamide" evidence="10">
    <location>
        <position position="595"/>
    </location>
</feature>
<dbReference type="NCBIfam" id="TIGR00490">
    <property type="entry name" value="aEF-2"/>
    <property type="match status" value="1"/>
</dbReference>
<dbReference type="InterPro" id="IPR014721">
    <property type="entry name" value="Ribsml_uS5_D2-typ_fold_subgr"/>
</dbReference>
<comment type="function">
    <text evidence="9 10">Catalyzes the GTP-dependent ribosomal translocation step during translation elongation. During this step, the ribosome changes from the pre-translocational (PRE) to the post-translocational (POST) state as the newly formed A-site-bound peptidyl-tRNA and P-site-bound deacylated tRNA move to the P and E sites, respectively. Catalyzes the coordinated movement of the two tRNA molecules, the mRNA and conformational changes in the ribosome.</text>
</comment>
<dbReference type="AlphaFoldDB" id="A0A1F2PBJ5"/>
<dbReference type="SUPFAM" id="SSF50447">
    <property type="entry name" value="Translation proteins"/>
    <property type="match status" value="1"/>
</dbReference>
<dbReference type="GO" id="GO:0003924">
    <property type="term" value="F:GTPase activity"/>
    <property type="evidence" value="ECO:0007669"/>
    <property type="project" value="InterPro"/>
</dbReference>
<dbReference type="STRING" id="1838285.SCAL_000373"/>
<organism evidence="12 13">
    <name type="scientific">Candidatus Syntropharchaeum caldarium</name>
    <dbReference type="NCBI Taxonomy" id="1838285"/>
    <lineage>
        <taxon>Archaea</taxon>
        <taxon>Methanobacteriati</taxon>
        <taxon>Methanobacteriota</taxon>
        <taxon>Stenosarchaea group</taxon>
        <taxon>Methanomicrobia</taxon>
        <taxon>Methanosarcinales</taxon>
        <taxon>ANME-2 cluster</taxon>
        <taxon>Candidatus Syntropharchaeum</taxon>
    </lineage>
</organism>
<dbReference type="GO" id="GO:0005829">
    <property type="term" value="C:cytosol"/>
    <property type="evidence" value="ECO:0007669"/>
    <property type="project" value="TreeGrafter"/>
</dbReference>
<evidence type="ECO:0000256" key="3">
    <source>
        <dbReference type="ARBA" id="ARBA00017891"/>
    </source>
</evidence>
<dbReference type="FunFam" id="3.30.70.240:FF:000010">
    <property type="entry name" value="Elongation factor 2"/>
    <property type="match status" value="1"/>
</dbReference>
<keyword evidence="6 10" id="KW-0251">Elongation factor</keyword>
<evidence type="ECO:0000256" key="8">
    <source>
        <dbReference type="ARBA" id="ARBA00023134"/>
    </source>
</evidence>
<dbReference type="InterPro" id="IPR009000">
    <property type="entry name" value="Transl_B-barrel_sf"/>
</dbReference>
<keyword evidence="8 10" id="KW-0342">GTP-binding</keyword>
<dbReference type="SUPFAM" id="SSF54211">
    <property type="entry name" value="Ribosomal protein S5 domain 2-like"/>
    <property type="match status" value="1"/>
</dbReference>
<dbReference type="Pfam" id="PF14492">
    <property type="entry name" value="EFG_III"/>
    <property type="match status" value="1"/>
</dbReference>
<dbReference type="FunFam" id="2.40.30.10:FF:000110">
    <property type="entry name" value="Elongation factor 2"/>
    <property type="match status" value="1"/>
</dbReference>
<dbReference type="FunFam" id="3.40.50.300:FF:000684">
    <property type="entry name" value="Elongation factor 2"/>
    <property type="match status" value="1"/>
</dbReference>
<dbReference type="PATRIC" id="fig|1838285.3.peg.377"/>
<dbReference type="Gene3D" id="3.30.70.870">
    <property type="entry name" value="Elongation Factor G (Translational Gtpase), domain 3"/>
    <property type="match status" value="1"/>
</dbReference>
<dbReference type="Gene3D" id="3.40.50.300">
    <property type="entry name" value="P-loop containing nucleotide triphosphate hydrolases"/>
    <property type="match status" value="1"/>
</dbReference>
<dbReference type="FunFam" id="3.30.70.870:FF:000002">
    <property type="entry name" value="Translation elongation factor 2"/>
    <property type="match status" value="1"/>
</dbReference>
<comment type="subcellular location">
    <subcellularLocation>
        <location evidence="1 10">Cytoplasm</location>
    </subcellularLocation>
</comment>
<name>A0A1F2PBJ5_9EURY</name>
<evidence type="ECO:0000256" key="4">
    <source>
        <dbReference type="ARBA" id="ARBA00022490"/>
    </source>
</evidence>
<dbReference type="SUPFAM" id="SSF54980">
    <property type="entry name" value="EF-G C-terminal domain-like"/>
    <property type="match status" value="2"/>
</dbReference>
<evidence type="ECO:0000256" key="9">
    <source>
        <dbReference type="ARBA" id="ARBA00024731"/>
    </source>
</evidence>
<dbReference type="GO" id="GO:0003746">
    <property type="term" value="F:translation elongation factor activity"/>
    <property type="evidence" value="ECO:0007669"/>
    <property type="project" value="UniProtKB-UniRule"/>
</dbReference>
<protein>
    <recommendedName>
        <fullName evidence="3 10">Elongation factor 2</fullName>
        <shortName evidence="10">EF-2</shortName>
    </recommendedName>
</protein>
<dbReference type="Pfam" id="PF00009">
    <property type="entry name" value="GTP_EFTU"/>
    <property type="match status" value="1"/>
</dbReference>
<feature type="binding site" evidence="10">
    <location>
        <begin position="148"/>
        <end position="151"/>
    </location>
    <ligand>
        <name>GTP</name>
        <dbReference type="ChEBI" id="CHEBI:37565"/>
    </ligand>
</feature>
<dbReference type="InterPro" id="IPR035647">
    <property type="entry name" value="EFG_III/V"/>
</dbReference>
<dbReference type="SMART" id="SM00889">
    <property type="entry name" value="EFG_IV"/>
    <property type="match status" value="1"/>
</dbReference>
<feature type="binding site" evidence="10">
    <location>
        <begin position="28"/>
        <end position="35"/>
    </location>
    <ligand>
        <name>GTP</name>
        <dbReference type="ChEBI" id="CHEBI:37565"/>
    </ligand>
</feature>
<dbReference type="PANTHER" id="PTHR42908">
    <property type="entry name" value="TRANSLATION ELONGATION FACTOR-RELATED"/>
    <property type="match status" value="1"/>
</dbReference>
<dbReference type="Pfam" id="PF03144">
    <property type="entry name" value="GTP_EFTU_D2"/>
    <property type="match status" value="1"/>
</dbReference>
<comment type="caution">
    <text evidence="12">The sequence shown here is derived from an EMBL/GenBank/DDBJ whole genome shotgun (WGS) entry which is preliminary data.</text>
</comment>
<evidence type="ECO:0000256" key="1">
    <source>
        <dbReference type="ARBA" id="ARBA00004496"/>
    </source>
</evidence>
<dbReference type="InterPro" id="IPR020568">
    <property type="entry name" value="Ribosomal_Su5_D2-typ_SF"/>
</dbReference>
<dbReference type="InterPro" id="IPR000640">
    <property type="entry name" value="EFG_V-like"/>
</dbReference>
<keyword evidence="5 10" id="KW-0547">Nucleotide-binding</keyword>
<evidence type="ECO:0000256" key="10">
    <source>
        <dbReference type="HAMAP-Rule" id="MF_00054"/>
    </source>
</evidence>
<dbReference type="InterPro" id="IPR005225">
    <property type="entry name" value="Small_GTP-bd"/>
</dbReference>
<proteinExistence type="inferred from homology"/>
<evidence type="ECO:0000259" key="11">
    <source>
        <dbReference type="PROSITE" id="PS51722"/>
    </source>
</evidence>